<organism evidence="2 3">
    <name type="scientific">Electrophorus voltai</name>
    <dbReference type="NCBI Taxonomy" id="2609070"/>
    <lineage>
        <taxon>Eukaryota</taxon>
        <taxon>Metazoa</taxon>
        <taxon>Chordata</taxon>
        <taxon>Craniata</taxon>
        <taxon>Vertebrata</taxon>
        <taxon>Euteleostomi</taxon>
        <taxon>Actinopterygii</taxon>
        <taxon>Neopterygii</taxon>
        <taxon>Teleostei</taxon>
        <taxon>Ostariophysi</taxon>
        <taxon>Gymnotiformes</taxon>
        <taxon>Gymnotoidei</taxon>
        <taxon>Gymnotidae</taxon>
        <taxon>Electrophorus</taxon>
    </lineage>
</organism>
<protein>
    <submittedName>
        <fullName evidence="2">Uncharacterized protein</fullName>
    </submittedName>
</protein>
<sequence length="371" mass="40990">MTLMDRQMDYSILIGQPPEQFRPMRSAHFAAFSPELLRPTTSLYLRSYISKSTSSPDAQPPLSTSGVTSANPPHRQTPNHLSLPQELHQQILLIARRPTTSLYLRSYISKSTSSPDAQPPLSTSGVTSANPPHRQTPNHLSLPQELHQQIHLIARRPTTSLYLRSYISKSTSSPDAQPPLSTSGVTSANPPHRQTPNHLSLPQELHQQIHLIARRPTTSLYLRSYISKSTSSPDAQPPLSTSGVTSANPPHRQTPNHLSLPQELHQQIHLIARRPTTSLYLRSYISKSTSSPDAQPPLSTLGVTSANPPHRQTPNHLSLPQELHQQIHLIARRPTTSLYLRSYISKSISSPDAQPPLSTSGVTSANPPHHF</sequence>
<dbReference type="AlphaFoldDB" id="A0AAD9E2H0"/>
<feature type="region of interest" description="Disordered" evidence="1">
    <location>
        <begin position="169"/>
        <end position="198"/>
    </location>
</feature>
<reference evidence="2" key="1">
    <citation type="submission" date="2023-03" db="EMBL/GenBank/DDBJ databases">
        <title>Electrophorus voltai genome.</title>
        <authorList>
            <person name="Bian C."/>
        </authorList>
    </citation>
    <scope>NUCLEOTIDE SEQUENCE</scope>
    <source>
        <strain evidence="2">CB-2022</strain>
        <tissue evidence="2">Muscle</tissue>
    </source>
</reference>
<feature type="region of interest" description="Disordered" evidence="1">
    <location>
        <begin position="110"/>
        <end position="139"/>
    </location>
</feature>
<keyword evidence="3" id="KW-1185">Reference proteome</keyword>
<dbReference type="EMBL" id="JAROKS010000011">
    <property type="protein sequence ID" value="KAK1800042.1"/>
    <property type="molecule type" value="Genomic_DNA"/>
</dbReference>
<evidence type="ECO:0000256" key="1">
    <source>
        <dbReference type="SAM" id="MobiDB-lite"/>
    </source>
</evidence>
<accession>A0AAD9E2H0</accession>
<feature type="region of interest" description="Disordered" evidence="1">
    <location>
        <begin position="349"/>
        <end position="371"/>
    </location>
</feature>
<feature type="region of interest" description="Disordered" evidence="1">
    <location>
        <begin position="51"/>
        <end position="80"/>
    </location>
</feature>
<proteinExistence type="predicted"/>
<evidence type="ECO:0000313" key="2">
    <source>
        <dbReference type="EMBL" id="KAK1800042.1"/>
    </source>
</evidence>
<evidence type="ECO:0000313" key="3">
    <source>
        <dbReference type="Proteomes" id="UP001239994"/>
    </source>
</evidence>
<dbReference type="Proteomes" id="UP001239994">
    <property type="component" value="Unassembled WGS sequence"/>
</dbReference>
<name>A0AAD9E2H0_9TELE</name>
<gene>
    <name evidence="2" type="ORF">P4O66_006551</name>
</gene>
<feature type="region of interest" description="Disordered" evidence="1">
    <location>
        <begin position="228"/>
        <end position="257"/>
    </location>
</feature>
<comment type="caution">
    <text evidence="2">The sequence shown here is derived from an EMBL/GenBank/DDBJ whole genome shotgun (WGS) entry which is preliminary data.</text>
</comment>